<evidence type="ECO:0000313" key="2">
    <source>
        <dbReference type="EMBL" id="KAK8864717.1"/>
    </source>
</evidence>
<dbReference type="AlphaFoldDB" id="A0AAW0Z3M4"/>
<gene>
    <name evidence="2" type="ORF">IAR55_001971</name>
</gene>
<dbReference type="EMBL" id="JBCAWK010000003">
    <property type="protein sequence ID" value="KAK8864717.1"/>
    <property type="molecule type" value="Genomic_DNA"/>
</dbReference>
<accession>A0AAW0Z3M4</accession>
<protein>
    <submittedName>
        <fullName evidence="2">Uncharacterized protein</fullName>
    </submittedName>
</protein>
<feature type="compositionally biased region" description="Polar residues" evidence="1">
    <location>
        <begin position="120"/>
        <end position="139"/>
    </location>
</feature>
<reference evidence="2 3" key="1">
    <citation type="journal article" date="2024" name="bioRxiv">
        <title>Comparative genomics of Cryptococcus and Kwoniella reveals pathogenesis evolution and contrasting karyotype dynamics via intercentromeric recombination or chromosome fusion.</title>
        <authorList>
            <person name="Coelho M.A."/>
            <person name="David-Palma M."/>
            <person name="Shea T."/>
            <person name="Bowers K."/>
            <person name="McGinley-Smith S."/>
            <person name="Mohammad A.W."/>
            <person name="Gnirke A."/>
            <person name="Yurkov A.M."/>
            <person name="Nowrousian M."/>
            <person name="Sun S."/>
            <person name="Cuomo C.A."/>
            <person name="Heitman J."/>
        </authorList>
    </citation>
    <scope>NUCLEOTIDE SEQUENCE [LARGE SCALE GENOMIC DNA]</scope>
    <source>
        <strain evidence="2 3">CBS 13917</strain>
    </source>
</reference>
<evidence type="ECO:0000256" key="1">
    <source>
        <dbReference type="SAM" id="MobiDB-lite"/>
    </source>
</evidence>
<evidence type="ECO:0000313" key="3">
    <source>
        <dbReference type="Proteomes" id="UP001388673"/>
    </source>
</evidence>
<sequence length="252" mass="28245">MEVAVASSPVLARADTPTPAPNHHGHPQYRSVTPLTHDHHQRLQSQSSVDQQQQRGRSVSGYDHHYHAVSNGRHYRPMTDGHEYTDGIQHAGRGRPTGVTPRGRQPPIHDHNHNHHQHSQRQATPPFNHSIASPASTESDWPPSNPAQFLPPEWLHPNQIPVGRIHPRQITHRSNSTWSTASMPALSWGPSSMDGDEPYRTWSEHSASGYEAPGFESSVYEIPIEPIDPQYYSPTFSPSAVIDHPFIESMEE</sequence>
<comment type="caution">
    <text evidence="2">The sequence shown here is derived from an EMBL/GenBank/DDBJ whole genome shotgun (WGS) entry which is preliminary data.</text>
</comment>
<dbReference type="RefSeq" id="XP_066805013.1">
    <property type="nucleotide sequence ID" value="XM_066945090.1"/>
</dbReference>
<dbReference type="Proteomes" id="UP001388673">
    <property type="component" value="Unassembled WGS sequence"/>
</dbReference>
<feature type="compositionally biased region" description="Low complexity" evidence="1">
    <location>
        <begin position="94"/>
        <end position="106"/>
    </location>
</feature>
<name>A0AAW0Z3M4_9TREE</name>
<feature type="compositionally biased region" description="Low complexity" evidence="1">
    <location>
        <begin position="43"/>
        <end position="61"/>
    </location>
</feature>
<feature type="region of interest" description="Disordered" evidence="1">
    <location>
        <begin position="1"/>
        <end position="151"/>
    </location>
</feature>
<organism evidence="2 3">
    <name type="scientific">Kwoniella newhampshirensis</name>
    <dbReference type="NCBI Taxonomy" id="1651941"/>
    <lineage>
        <taxon>Eukaryota</taxon>
        <taxon>Fungi</taxon>
        <taxon>Dikarya</taxon>
        <taxon>Basidiomycota</taxon>
        <taxon>Agaricomycotina</taxon>
        <taxon>Tremellomycetes</taxon>
        <taxon>Tremellales</taxon>
        <taxon>Cryptococcaceae</taxon>
        <taxon>Kwoniella</taxon>
    </lineage>
</organism>
<dbReference type="KEGG" id="kne:92179230"/>
<keyword evidence="3" id="KW-1185">Reference proteome</keyword>
<dbReference type="GeneID" id="92179230"/>
<proteinExistence type="predicted"/>